<name>A0A831X8V6_9BACT</name>
<reference evidence="1" key="1">
    <citation type="journal article" date="2020" name="mSystems">
        <title>Genome- and Community-Level Interaction Insights into Carbon Utilization and Element Cycling Functions of Hydrothermarchaeota in Hydrothermal Sediment.</title>
        <authorList>
            <person name="Zhou Z."/>
            <person name="Liu Y."/>
            <person name="Xu W."/>
            <person name="Pan J."/>
            <person name="Luo Z.H."/>
            <person name="Li M."/>
        </authorList>
    </citation>
    <scope>NUCLEOTIDE SEQUENCE [LARGE SCALE GENOMIC DNA]</scope>
    <source>
        <strain evidence="1">SpSt-210</strain>
    </source>
</reference>
<dbReference type="PANTHER" id="PTHR12526:SF600">
    <property type="entry name" value="GLYCOSYL TRANSFERASE GROUP 1"/>
    <property type="match status" value="1"/>
</dbReference>
<dbReference type="Gene3D" id="3.40.50.2000">
    <property type="entry name" value="Glycogen Phosphorylase B"/>
    <property type="match status" value="2"/>
</dbReference>
<sequence length="407" mass="44673">MQLRNQRHVAPNRPRVLALGTFQPEYPRNALTQAGLRALGCPIDTLNVPVWDRLPDRLAPARRWRSLASLGVRLLRAYATLLVRLPRRLARVDVVLVGYPGHLDMLALGPFVRLSRRRLIFDPLVTLTDTLVEDRRLIPPGGMRARAIRLLDQVALRLAHVVLADTEENAQYMRALAPSARSRIVVVPVGADEELFSPARALSSPGWPARAPEALRVLFYGTFIPLHGPETIVRAAALLGPERASFVLIGQGQLAGETQALARALDLQNACFLPWVPYRELPAWIATADVVLGIFGDTAKAARVVPNKVYQAMAMGAAIITRDSPAVRRVLEHERSAFLVPPADPAALASAIEALNDHGLRSRLGTAARQAFLQLAMRQALAERLHDALLDSRSPARMLGVVERDGR</sequence>
<accession>A0A831X8V6</accession>
<keyword evidence="1" id="KW-0808">Transferase</keyword>
<dbReference type="AlphaFoldDB" id="A0A831X8V6"/>
<dbReference type="EMBL" id="DSIY01000334">
    <property type="protein sequence ID" value="HEG92592.1"/>
    <property type="molecule type" value="Genomic_DNA"/>
</dbReference>
<evidence type="ECO:0000313" key="1">
    <source>
        <dbReference type="EMBL" id="HEG92592.1"/>
    </source>
</evidence>
<dbReference type="Pfam" id="PF13692">
    <property type="entry name" value="Glyco_trans_1_4"/>
    <property type="match status" value="1"/>
</dbReference>
<comment type="caution">
    <text evidence="1">The sequence shown here is derived from an EMBL/GenBank/DDBJ whole genome shotgun (WGS) entry which is preliminary data.</text>
</comment>
<dbReference type="PANTHER" id="PTHR12526">
    <property type="entry name" value="GLYCOSYLTRANSFERASE"/>
    <property type="match status" value="1"/>
</dbReference>
<protein>
    <submittedName>
        <fullName evidence="1">Glycosyltransferase</fullName>
    </submittedName>
</protein>
<dbReference type="CDD" id="cd03794">
    <property type="entry name" value="GT4_WbuB-like"/>
    <property type="match status" value="1"/>
</dbReference>
<dbReference type="GO" id="GO:0016757">
    <property type="term" value="F:glycosyltransferase activity"/>
    <property type="evidence" value="ECO:0007669"/>
    <property type="project" value="TreeGrafter"/>
</dbReference>
<dbReference type="SUPFAM" id="SSF53756">
    <property type="entry name" value="UDP-Glycosyltransferase/glycogen phosphorylase"/>
    <property type="match status" value="1"/>
</dbReference>
<organism evidence="1">
    <name type="scientific">Thermorudis peleae</name>
    <dbReference type="NCBI Taxonomy" id="1382356"/>
    <lineage>
        <taxon>Bacteria</taxon>
        <taxon>Pseudomonadati</taxon>
        <taxon>Thermomicrobiota</taxon>
        <taxon>Thermomicrobia</taxon>
        <taxon>Thermomicrobia incertae sedis</taxon>
        <taxon>Thermorudis</taxon>
    </lineage>
</organism>
<proteinExistence type="predicted"/>
<gene>
    <name evidence="1" type="ORF">ENP34_14315</name>
</gene>